<evidence type="ECO:0000259" key="3">
    <source>
        <dbReference type="SMART" id="SM01359"/>
    </source>
</evidence>
<dbReference type="SMART" id="SM01359">
    <property type="entry name" value="A2M_N_2"/>
    <property type="match status" value="1"/>
</dbReference>
<dbReference type="Gene3D" id="1.50.10.20">
    <property type="match status" value="1"/>
</dbReference>
<reference evidence="5" key="1">
    <citation type="submission" date="2021-01" db="EMBL/GenBank/DDBJ databases">
        <title>Modified the classification status of verrucomicrobia.</title>
        <authorList>
            <person name="Feng X."/>
        </authorList>
    </citation>
    <scope>NUCLEOTIDE SEQUENCE</scope>
    <source>
        <strain evidence="5">_KCTC 22039</strain>
    </source>
</reference>
<feature type="chain" id="PRO_5035189529" description="Alpha-2-macroglobulin family N-terminal region" evidence="2">
    <location>
        <begin position="20"/>
        <end position="1909"/>
    </location>
</feature>
<dbReference type="Gene3D" id="2.60.40.1930">
    <property type="match status" value="1"/>
</dbReference>
<dbReference type="SMART" id="SM01419">
    <property type="entry name" value="Thiol-ester_cl"/>
    <property type="match status" value="1"/>
</dbReference>
<evidence type="ECO:0000256" key="2">
    <source>
        <dbReference type="SAM" id="SignalP"/>
    </source>
</evidence>
<feature type="domain" description="Alpha-2-macroglobulin" evidence="4">
    <location>
        <begin position="1216"/>
        <end position="1306"/>
    </location>
</feature>
<dbReference type="SMART" id="SM01360">
    <property type="entry name" value="A2M"/>
    <property type="match status" value="1"/>
</dbReference>
<dbReference type="PANTHER" id="PTHR40094">
    <property type="entry name" value="ALPHA-2-MACROGLOBULIN HOMOLOG"/>
    <property type="match status" value="1"/>
</dbReference>
<evidence type="ECO:0000259" key="4">
    <source>
        <dbReference type="SMART" id="SM01360"/>
    </source>
</evidence>
<dbReference type="Gene3D" id="2.60.40.10">
    <property type="entry name" value="Immunoglobulins"/>
    <property type="match status" value="1"/>
</dbReference>
<dbReference type="InterPro" id="IPR041246">
    <property type="entry name" value="Bact_MG10"/>
</dbReference>
<accession>A0A8J7SKD9</accession>
<dbReference type="Pfam" id="PF07678">
    <property type="entry name" value="TED_complement"/>
    <property type="match status" value="1"/>
</dbReference>
<keyword evidence="6" id="KW-1185">Reference proteome</keyword>
<keyword evidence="2" id="KW-0732">Signal</keyword>
<dbReference type="Proteomes" id="UP000624703">
    <property type="component" value="Unassembled WGS sequence"/>
</dbReference>
<evidence type="ECO:0000313" key="5">
    <source>
        <dbReference type="EMBL" id="MBK1789738.1"/>
    </source>
</evidence>
<feature type="signal peptide" evidence="2">
    <location>
        <begin position="1"/>
        <end position="19"/>
    </location>
</feature>
<dbReference type="InterPro" id="IPR051802">
    <property type="entry name" value="YfhM-like"/>
</dbReference>
<dbReference type="RefSeq" id="WP_200309781.1">
    <property type="nucleotide sequence ID" value="NZ_JAENIM010000008.1"/>
</dbReference>
<proteinExistence type="inferred from homology"/>
<dbReference type="Pfam" id="PF17973">
    <property type="entry name" value="bMG10"/>
    <property type="match status" value="1"/>
</dbReference>
<feature type="domain" description="Alpha-2-macroglobulin bait region" evidence="3">
    <location>
        <begin position="998"/>
        <end position="1147"/>
    </location>
</feature>
<dbReference type="InterPro" id="IPR011626">
    <property type="entry name" value="Alpha-macroglobulin_TED"/>
</dbReference>
<dbReference type="CDD" id="cd02891">
    <property type="entry name" value="A2M_like"/>
    <property type="match status" value="1"/>
</dbReference>
<dbReference type="PANTHER" id="PTHR40094:SF1">
    <property type="entry name" value="UBIQUITIN DOMAIN-CONTAINING PROTEIN"/>
    <property type="match status" value="1"/>
</dbReference>
<dbReference type="Pfam" id="PF01835">
    <property type="entry name" value="MG2"/>
    <property type="match status" value="1"/>
</dbReference>
<dbReference type="Pfam" id="PF00207">
    <property type="entry name" value="A2M"/>
    <property type="match status" value="1"/>
</dbReference>
<protein>
    <recommendedName>
        <fullName evidence="7">Alpha-2-macroglobulin family N-terminal region</fullName>
    </recommendedName>
</protein>
<dbReference type="InterPro" id="IPR008930">
    <property type="entry name" value="Terpenoid_cyclase/PrenylTrfase"/>
</dbReference>
<dbReference type="InterPro" id="IPR011625">
    <property type="entry name" value="A2M_N_BRD"/>
</dbReference>
<dbReference type="GO" id="GO:0004866">
    <property type="term" value="F:endopeptidase inhibitor activity"/>
    <property type="evidence" value="ECO:0007669"/>
    <property type="project" value="InterPro"/>
</dbReference>
<name>A0A8J7SKD9_9BACT</name>
<dbReference type="InterPro" id="IPR002890">
    <property type="entry name" value="MG2"/>
</dbReference>
<comment type="similarity">
    <text evidence="1">Belongs to the protease inhibitor I39 (alpha-2-macroglobulin) family. Bacterial alpha-2-macroglobulin subfamily.</text>
</comment>
<dbReference type="SUPFAM" id="SSF48239">
    <property type="entry name" value="Terpenoid cyclases/Protein prenyltransferases"/>
    <property type="match status" value="1"/>
</dbReference>
<dbReference type="GO" id="GO:0005615">
    <property type="term" value="C:extracellular space"/>
    <property type="evidence" value="ECO:0007669"/>
    <property type="project" value="InterPro"/>
</dbReference>
<evidence type="ECO:0000313" key="6">
    <source>
        <dbReference type="Proteomes" id="UP000624703"/>
    </source>
</evidence>
<organism evidence="5 6">
    <name type="scientific">Persicirhabdus sediminis</name>
    <dbReference type="NCBI Taxonomy" id="454144"/>
    <lineage>
        <taxon>Bacteria</taxon>
        <taxon>Pseudomonadati</taxon>
        <taxon>Verrucomicrobiota</taxon>
        <taxon>Verrucomicrobiia</taxon>
        <taxon>Verrucomicrobiales</taxon>
        <taxon>Verrucomicrobiaceae</taxon>
        <taxon>Persicirhabdus</taxon>
    </lineage>
</organism>
<dbReference type="InterPro" id="IPR013783">
    <property type="entry name" value="Ig-like_fold"/>
</dbReference>
<evidence type="ECO:0000256" key="1">
    <source>
        <dbReference type="ARBA" id="ARBA00010556"/>
    </source>
</evidence>
<dbReference type="InterPro" id="IPR001599">
    <property type="entry name" value="Macroglobln_a2"/>
</dbReference>
<gene>
    <name evidence="5" type="ORF">JIN82_01070</name>
</gene>
<dbReference type="EMBL" id="JAENIM010000008">
    <property type="protein sequence ID" value="MBK1789738.1"/>
    <property type="molecule type" value="Genomic_DNA"/>
</dbReference>
<evidence type="ECO:0008006" key="7">
    <source>
        <dbReference type="Google" id="ProtNLM"/>
    </source>
</evidence>
<sequence>MKLLPFTILSLLLVQFTLASPVFKSSSRKWTPESKIFVTFEKQMVGDDQVGKVAQNTLVKVTPEVRGMLKWHTPNKAEFIPGQLPIIGIKYKLEIVAEASHLDGSAIQRGNDFLINSESFDVVRSRTIGDSLAYSRSPKVYLAFNDEINAENMPLLVYFQDKSGVKVPVKARTATWADCQSDYYRVKPRLQRFREAINPELKEIAQLELADEAPLSTAVVIEPIKPLPIGQNWYLVIPADTPNKSRTARTARSTSQWIGDLNAFEIDNITPAVEANQPRTLKIHFNYPLDQSTIDKLPEYINLSPKLANIRYQLEDDKKTLTIKGQFSQRESWNITIKKGLSSINGLYLAEDDRRDFTFYRLAPGIALPSFITAQQLYGSRDYNIDTVNIDSARIRIKHLDAEQAVRAMLGYQHYTGWGHNGQTVSPKQSLPFSLVSGKSIYDSEIFLDNKIDTSAEIKLSWNEVLQGNRKPSLMFASVEGKAKKLAPNSGCISQSIIQLTDIGLSWKQGAQQTMIYGFSYNNGKPIPNFTIKAYGDDAQFIEQYEADQNGVVILANNDSITHLVASKDDDQYIVPFDRQMQNISMWRFPINYSWDAPADKIQKLSIFTDRSLYRPGEQVNLKALLRQLEGSSVKFSDIKSAKLIINDSRSRSLISEDIEFSEKGAFDKSFTLPNETVGYFTVEFKLVGPAKPESISNWRWEQMYNFRSGFHVQEFRRNAFEVSSQIDEPEIASEKITWSAKANYYQGMPVASARVAWHLFSRNVGFYPEKFRDYKFGNHRHYDYGYWAHYYGYNDSYQSESNVPSSKSLNGNLLLDEDGNISKELEVPASEFPSPLMLSVTAEVTDSREQTLTTNSNTTIHPCSIYLGISRINKLMRIGDSAELDILAVDINGELAAEDQELEVSVERVYHETTKVRNSDGKMRVNNEERISKISSSKLTIPAGKSAKFTFSSDLTGEHLITLTSQDKQGRTVKTVTAVHVYGANDYAWSTEDGNKIKLVPEQKTYTAGDTARILVMTPIDGTALVTLERENVMQHFQMQLSSEKPVIEIPIDAELAPNAFVSVMVVRGALDSPHKYKHADMRIGYCEFAVLDPAKELEITIIAPSHSSLPASEITLSGSVKDAAGKPAANAEVTLFAVDEGTLAVMGYNNPNWLKFFFASRPLSMTCGNSFSNYLSENPELRYMANKGFVIGGDDAFAAAPRLDIATREDFDPSAVWQPTVMTDKKGNFSVSFTTPDTLTTYRVVALAAQGADQFGSSTSSFVVDKELMLEPMPPRYVSEGDQLEPMVLVQNNSDYDGSWEVTLETNDICELVSTNGSSHSSTKSIQLKKGQSAEVSFPINVSKTGTVQWTWSAKPKQLEGATLNASMIQRHSDNITNSFESTYPTPLLTQVVYARIDGNTALADQLDAELLAGRGQLEVTVSNSRLLEAAGAADYLLKYPYGCVEQTTSSMMPWLTVNELKHIVPAFKEVNEADVMLALQKGADRLLSMQTTDGGLAYWPSGSSSERWASSYGAMALILAEKRGAKVDNSSLAKLTNWIIKDVRKSKIEDNDWNNDILCRTLYVLALAEQPQRSIQNRIYEDRDQLSQTAKSFLAMAIDLSGGDRETALSLVEKKTSYTNSSSWMAGSTDSSTRLMALSQLKAPAEMIDDAVIDLLASRSANGNWRSTWMNSWALQGMASYEKSLSHSSGSSKYSLTSNQGTLQGSIDKTSSAQHHVFQLENGQSLVATSDTPLFAKLSLSAKPQSKETKISSSGGLAIDRRYTVVQADGSELPLDKPSVGDLVKVTLTISFPSDIRYVAIEDRLPSVFEIINDHFDSQSSVHSAKISRDWRISHRELRGDKARFFLNKSWSGEAQQISYLARVAFAGTATAPAAKVEAMYDPSMRANTASATISTQQPVVAEKSE</sequence>
<comment type="caution">
    <text evidence="5">The sequence shown here is derived from an EMBL/GenBank/DDBJ whole genome shotgun (WGS) entry which is preliminary data.</text>
</comment>
<dbReference type="Pfam" id="PF07703">
    <property type="entry name" value="A2M_BRD"/>
    <property type="match status" value="1"/>
</dbReference>
<dbReference type="InterPro" id="IPR047565">
    <property type="entry name" value="Alpha-macroglob_thiol-ester_cl"/>
</dbReference>